<dbReference type="SMART" id="SM00129">
    <property type="entry name" value="KISc"/>
    <property type="match status" value="1"/>
</dbReference>
<dbReference type="InterPro" id="IPR027640">
    <property type="entry name" value="Kinesin-like_fam"/>
</dbReference>
<feature type="coiled-coil region" evidence="7">
    <location>
        <begin position="1358"/>
        <end position="1427"/>
    </location>
</feature>
<keyword evidence="2" id="KW-0963">Cytoplasm</keyword>
<dbReference type="Pfam" id="PF00225">
    <property type="entry name" value="Kinesin"/>
    <property type="match status" value="1"/>
</dbReference>
<dbReference type="InterPro" id="IPR001752">
    <property type="entry name" value="Kinesin_motor_dom"/>
</dbReference>
<evidence type="ECO:0000256" key="4">
    <source>
        <dbReference type="ARBA" id="ARBA00022840"/>
    </source>
</evidence>
<feature type="binding site" evidence="6">
    <location>
        <begin position="139"/>
        <end position="146"/>
    </location>
    <ligand>
        <name>ATP</name>
        <dbReference type="ChEBI" id="CHEBI:30616"/>
    </ligand>
</feature>
<evidence type="ECO:0000313" key="10">
    <source>
        <dbReference type="EMBL" id="KAJ3135938.1"/>
    </source>
</evidence>
<dbReference type="InterPro" id="IPR036961">
    <property type="entry name" value="Kinesin_motor_dom_sf"/>
</dbReference>
<dbReference type="GO" id="GO:0003777">
    <property type="term" value="F:microtubule motor activity"/>
    <property type="evidence" value="ECO:0007669"/>
    <property type="project" value="InterPro"/>
</dbReference>
<dbReference type="EMBL" id="JADGJH010000152">
    <property type="protein sequence ID" value="KAJ3135938.1"/>
    <property type="molecule type" value="Genomic_DNA"/>
</dbReference>
<feature type="coiled-coil region" evidence="7">
    <location>
        <begin position="2256"/>
        <end position="2314"/>
    </location>
</feature>
<feature type="coiled-coil region" evidence="7">
    <location>
        <begin position="1103"/>
        <end position="1137"/>
    </location>
</feature>
<reference evidence="10" key="1">
    <citation type="submission" date="2020-05" db="EMBL/GenBank/DDBJ databases">
        <title>Phylogenomic resolution of chytrid fungi.</title>
        <authorList>
            <person name="Stajich J.E."/>
            <person name="Amses K."/>
            <person name="Simmons R."/>
            <person name="Seto K."/>
            <person name="Myers J."/>
            <person name="Bonds A."/>
            <person name="Quandt C.A."/>
            <person name="Barry K."/>
            <person name="Liu P."/>
            <person name="Grigoriev I."/>
            <person name="Longcore J.E."/>
            <person name="James T.Y."/>
        </authorList>
    </citation>
    <scope>NUCLEOTIDE SEQUENCE</scope>
    <source>
        <strain evidence="10">JEL0513</strain>
    </source>
</reference>
<keyword evidence="5 7" id="KW-0175">Coiled coil</keyword>
<name>A0AAD5XK18_9FUNG</name>
<feature type="coiled-coil region" evidence="7">
    <location>
        <begin position="722"/>
        <end position="816"/>
    </location>
</feature>
<evidence type="ECO:0000256" key="5">
    <source>
        <dbReference type="ARBA" id="ARBA00023054"/>
    </source>
</evidence>
<dbReference type="InterPro" id="IPR027417">
    <property type="entry name" value="P-loop_NTPase"/>
</dbReference>
<feature type="compositionally biased region" description="Polar residues" evidence="8">
    <location>
        <begin position="388"/>
        <end position="402"/>
    </location>
</feature>
<feature type="coiled-coil region" evidence="7">
    <location>
        <begin position="1893"/>
        <end position="1968"/>
    </location>
</feature>
<keyword evidence="4 6" id="KW-0067">ATP-binding</keyword>
<comment type="caution">
    <text evidence="10">The sequence shown here is derived from an EMBL/GenBank/DDBJ whole genome shotgun (WGS) entry which is preliminary data.</text>
</comment>
<evidence type="ECO:0000256" key="7">
    <source>
        <dbReference type="SAM" id="Coils"/>
    </source>
</evidence>
<organism evidence="10 11">
    <name type="scientific">Physocladia obscura</name>
    <dbReference type="NCBI Taxonomy" id="109957"/>
    <lineage>
        <taxon>Eukaryota</taxon>
        <taxon>Fungi</taxon>
        <taxon>Fungi incertae sedis</taxon>
        <taxon>Chytridiomycota</taxon>
        <taxon>Chytridiomycota incertae sedis</taxon>
        <taxon>Chytridiomycetes</taxon>
        <taxon>Chytridiales</taxon>
        <taxon>Chytriomycetaceae</taxon>
        <taxon>Physocladia</taxon>
    </lineage>
</organism>
<keyword evidence="6" id="KW-0505">Motor protein</keyword>
<protein>
    <recommendedName>
        <fullName evidence="9">Kinesin motor domain-containing protein</fullName>
    </recommendedName>
</protein>
<sequence>MISYLEEVVQAHHNNRDSMQVVVQISTRTSGESIASVPALPPLAPPYTSGAISTTTTTNSATPLQTSVFVPSKSSARILTIEAASTGWASAVTLGSSGVRFAFDAVFAETHTHSVYPISVFPKVKAVLDGRNSFVVAYGQTGIGKSYAMGIEANSRNQTGFVYQALHDIFASKHSNSSSSSLAIEISLLEIYNEDIWDLLDPRVDQDIPEQVVVQNIDGADIEIVGASELLVGNAFDAISDVLLIAFVSPFEFNLRETLRTLKFCNKVAKLQSLRSVVDISKHEDTHSHELNSLKELVARLKHENTILKGGVDSKELLIETESLRNELERKNELILRLKAQSNFLTNEVNLIRSESTLRVYNSTSSQIGSCDFSDTESIGSTMYADSANGSSGNLSQLPMNTRSRGEPRSSSSTSSYLPDVQSRTIKKLTFELRQITCVAQEYLSRVEFLENKVLELQQLLESCKAETNEQISLSKLNEESALHKVKMLSSKLGKVESAYEGAEEYINNLEKELLRQETILGQIEELEENLRAARESEKNQIEISKILEVQLQKFKAETIDISPKLEHEQKKLSASNSETTILFDNVLVSKVEFDAISLRAKEAEAKLAYIYNLSNNEDYVTSDSAINTESVNHNFVTGIMGRFGWTDQDTVEETRKKLANSEKYNSRLKDDIQVLKARMKVLNQNPPSEKKKLSVRFGSAVSDAACQYDESLIQKTDRALVSEIQKMLNEAYAEKESATKEYEIEKKQLIETVEKLETSKRFLEALSEGHGQTIVELEAERKKLQADLSVASLQIEHCENRIAALEENLQSVQQLNFENLNYIHSPESKLKDLIMIRDRELEESGNSVKIFESELQTVSDNNQYTVIMAKSDGHSEVRDTQFQFQSETQFILSETIATQTDLNFAELNRVMAILKSSESELRTIESSYASLEFKNSELENAVGRLDKYALSFLKQSLPFDDNEKMLLKAEVDDSKSHLSELQELKSKLLETTGHLAEIESSKNCQESINEYTATTNLNSTLESYQQCNYELKQALLQLFEERELSKRLQAEIDLKERETASMSERRDSAVSLASELDTRLQEIQRQYETLIFILTEEFGTTISELNANKNQLAKLLNAAENALVNERNELAYLKQLSSSKMSELSICETDRISAKLNLEEVETALNLEKNPHKIIVDRSILDISAKSSHIDDAEYFENELVKFKSSSASTSKYMEFERSQLIVELTNLQEKINKKDELNSVISEKYDYIAIICEHLKTNLGETNQQIQDFEVLLKSNKLTYEKIINSLHTDLDELFTCAKSELLDVYTYLNKAELQENSLRSKLEKDYEMKLLEMQRHNEVLCLKLINEHQVTLDLLTSTMERSKDLEKSVTQLEIECNSAISKTESSQLDLESLQKDNQSKDTQVKELTSQLEMAFNQVTKLESDVKMTQDIHVIALSRIVIAETELNEVNENHSKSIIAYQKKKEKLEKLHLKSCEVLIQSQHLNIELESRLEQILLQYQILLESIETDYKFVISGISKRLSESEIHLLFLTQENLHLKKQLENRLQLNATQHSHIHQFDVEVEEYSNRINDLEKLCESDSAHDSCSDTPQLNNRNDISKLDTSYEKPLDIVGNKIVELKESVLCLGTCGKTRELEQRLEQVEKHRDTLLTNLEGDHRDTYEKYLNACDKIEEFELRLGRLHVINHNLINGINKDHQTTVESFLQQISNSEKQVTALSISKTALEGQLAGTIRANNEIVSSLESELARFRDRSGAHEHTLEKKSRAIQAEMEIHYQELQQKYAEVLTQLNLTHTLNISHSKDVGLFVERPNSAQTLNASVLEEINELNARLYDVQAELELTKFNLSSKIEELDSAEKKITVLKESNQIESKLQFKISSLESQLYESQNSVSELIEKLRNSERDAESFRALWSKWDIEVDLGRKKSIEIARLEERINDLLKQIADYREINISMKEMESQAAVATEKVQIGHNKKVALRNRTEEMNINDGKQTVSEYFNNITTGSRHRSQFGLISELDFLKVVVTPSIPSNPEQKISEEIEQFQSTIELLREDLAEASQNYAILQSEMEDLKGLHENSLLEIQALKSKQEVSFENGDSAEIKPKGAGTSVQNVLANELAEKSERVKELEGELHLARAIPGILKKWEDAFVVQEENAEELERELEAAHTEIERIKEYTKLSNSAQEDEIALLEKDLAAAHSEIRRQVELLKASNIENKIGSPSNRREIVFDERMHEVAFTETVLLHPEFETVCAELDEKNLLIAQLETKLENLATIPDILESWENAFKAQESDMDQLEAELDAANDQIRSLQAVAYTASKNGFSQESSSSSPTNHRDMMRNISESTIFSSSTNTWIQSPLSLQPSSENNSFEIGFDPQTGEYFLPQDGESGYETKIVDSQKYVVILCEHIVQLERALSESRTRIRNLQSQISSLELSNSEASLRASRARADLIELQTSKRLLEARLERFRVKEKGIFGMFNS</sequence>
<evidence type="ECO:0000256" key="3">
    <source>
        <dbReference type="ARBA" id="ARBA00022741"/>
    </source>
</evidence>
<evidence type="ECO:0000256" key="1">
    <source>
        <dbReference type="ARBA" id="ARBA00004496"/>
    </source>
</evidence>
<dbReference type="PANTHER" id="PTHR47969">
    <property type="entry name" value="CHROMOSOME-ASSOCIATED KINESIN KIF4A-RELATED"/>
    <property type="match status" value="1"/>
</dbReference>
<feature type="coiled-coil region" evidence="7">
    <location>
        <begin position="440"/>
        <end position="544"/>
    </location>
</feature>
<feature type="domain" description="Kinesin motor" evidence="9">
    <location>
        <begin position="18"/>
        <end position="217"/>
    </location>
</feature>
<evidence type="ECO:0000256" key="8">
    <source>
        <dbReference type="SAM" id="MobiDB-lite"/>
    </source>
</evidence>
<feature type="coiled-coil region" evidence="7">
    <location>
        <begin position="2034"/>
        <end position="2202"/>
    </location>
</feature>
<keyword evidence="11" id="KW-1185">Reference proteome</keyword>
<evidence type="ECO:0000256" key="6">
    <source>
        <dbReference type="PROSITE-ProRule" id="PRU00283"/>
    </source>
</evidence>
<dbReference type="GO" id="GO:0005524">
    <property type="term" value="F:ATP binding"/>
    <property type="evidence" value="ECO:0007669"/>
    <property type="project" value="UniProtKB-UniRule"/>
</dbReference>
<comment type="similarity">
    <text evidence="6">Belongs to the TRAFAC class myosin-kinesin ATPase superfamily. Kinesin family.</text>
</comment>
<evidence type="ECO:0000259" key="9">
    <source>
        <dbReference type="PROSITE" id="PS50067"/>
    </source>
</evidence>
<dbReference type="PROSITE" id="PS50067">
    <property type="entry name" value="KINESIN_MOTOR_2"/>
    <property type="match status" value="1"/>
</dbReference>
<feature type="coiled-coil region" evidence="7">
    <location>
        <begin position="2410"/>
        <end position="2472"/>
    </location>
</feature>
<dbReference type="GO" id="GO:0007052">
    <property type="term" value="P:mitotic spindle organization"/>
    <property type="evidence" value="ECO:0007669"/>
    <property type="project" value="TreeGrafter"/>
</dbReference>
<dbReference type="GO" id="GO:0051231">
    <property type="term" value="P:spindle elongation"/>
    <property type="evidence" value="ECO:0007669"/>
    <property type="project" value="TreeGrafter"/>
</dbReference>
<gene>
    <name evidence="10" type="ORF">HK100_002251</name>
</gene>
<dbReference type="SUPFAM" id="SSF52540">
    <property type="entry name" value="P-loop containing nucleoside triphosphate hydrolases"/>
    <property type="match status" value="1"/>
</dbReference>
<evidence type="ECO:0000313" key="11">
    <source>
        <dbReference type="Proteomes" id="UP001211907"/>
    </source>
</evidence>
<feature type="coiled-coil region" evidence="7">
    <location>
        <begin position="1820"/>
        <end position="1868"/>
    </location>
</feature>
<feature type="coiled-coil region" evidence="7">
    <location>
        <begin position="1039"/>
        <end position="1066"/>
    </location>
</feature>
<feature type="coiled-coil region" evidence="7">
    <location>
        <begin position="652"/>
        <end position="686"/>
    </location>
</feature>
<feature type="coiled-coil region" evidence="7">
    <location>
        <begin position="314"/>
        <end position="348"/>
    </location>
</feature>
<dbReference type="GO" id="GO:0008017">
    <property type="term" value="F:microtubule binding"/>
    <property type="evidence" value="ECO:0007669"/>
    <property type="project" value="InterPro"/>
</dbReference>
<feature type="region of interest" description="Disordered" evidence="8">
    <location>
        <begin position="384"/>
        <end position="418"/>
    </location>
</feature>
<accession>A0AAD5XK18</accession>
<keyword evidence="3 6" id="KW-0547">Nucleotide-binding</keyword>
<evidence type="ECO:0000256" key="2">
    <source>
        <dbReference type="ARBA" id="ARBA00022490"/>
    </source>
</evidence>
<dbReference type="GO" id="GO:0005737">
    <property type="term" value="C:cytoplasm"/>
    <property type="evidence" value="ECO:0007669"/>
    <property type="project" value="UniProtKB-SubCell"/>
</dbReference>
<dbReference type="GO" id="GO:0007018">
    <property type="term" value="P:microtubule-based movement"/>
    <property type="evidence" value="ECO:0007669"/>
    <property type="project" value="InterPro"/>
</dbReference>
<dbReference type="GO" id="GO:0005875">
    <property type="term" value="C:microtubule associated complex"/>
    <property type="evidence" value="ECO:0007669"/>
    <property type="project" value="TreeGrafter"/>
</dbReference>
<dbReference type="PANTHER" id="PTHR47969:SF15">
    <property type="entry name" value="CHROMOSOME-ASSOCIATED KINESIN KIF4A-RELATED"/>
    <property type="match status" value="1"/>
</dbReference>
<dbReference type="Proteomes" id="UP001211907">
    <property type="component" value="Unassembled WGS sequence"/>
</dbReference>
<comment type="subcellular location">
    <subcellularLocation>
        <location evidence="1">Cytoplasm</location>
    </subcellularLocation>
</comment>
<proteinExistence type="inferred from homology"/>
<dbReference type="Gene3D" id="3.40.850.10">
    <property type="entry name" value="Kinesin motor domain"/>
    <property type="match status" value="1"/>
</dbReference>